<dbReference type="PANTHER" id="PTHR42852">
    <property type="entry name" value="THIOL:DISULFIDE INTERCHANGE PROTEIN DSBE"/>
    <property type="match status" value="1"/>
</dbReference>
<evidence type="ECO:0000259" key="1">
    <source>
        <dbReference type="PROSITE" id="PS51352"/>
    </source>
</evidence>
<dbReference type="PANTHER" id="PTHR42852:SF17">
    <property type="entry name" value="THIOREDOXIN-LIKE PROTEIN HI_1115"/>
    <property type="match status" value="1"/>
</dbReference>
<dbReference type="InterPro" id="IPR050553">
    <property type="entry name" value="Thioredoxin_ResA/DsbE_sf"/>
</dbReference>
<organism evidence="2 3">
    <name type="scientific">Sphingobacterium nematocida</name>
    <dbReference type="NCBI Taxonomy" id="1513896"/>
    <lineage>
        <taxon>Bacteria</taxon>
        <taxon>Pseudomonadati</taxon>
        <taxon>Bacteroidota</taxon>
        <taxon>Sphingobacteriia</taxon>
        <taxon>Sphingobacteriales</taxon>
        <taxon>Sphingobacteriaceae</taxon>
        <taxon>Sphingobacterium</taxon>
    </lineage>
</organism>
<proteinExistence type="predicted"/>
<gene>
    <name evidence="2" type="ORF">SAMN05660841_01847</name>
</gene>
<dbReference type="Pfam" id="PF08534">
    <property type="entry name" value="Redoxin"/>
    <property type="match status" value="1"/>
</dbReference>
<dbReference type="STRING" id="1513896.SAMN05660841_01847"/>
<dbReference type="EMBL" id="FUZF01000006">
    <property type="protein sequence ID" value="SKB68047.1"/>
    <property type="molecule type" value="Genomic_DNA"/>
</dbReference>
<keyword evidence="3" id="KW-1185">Reference proteome</keyword>
<accession>A0A1T5D8V8</accession>
<sequence length="160" mass="18184">MLIASKTSFSQVISVGELLPKQTLDSLQLLDGSYIPSSEFENKYVIFEFWSTWCSTCVKNMPKIQDIKGEFADSLTLFLVNNQKEELVRGFWNSNAVTQSLKMSTIVGNSKLKEHFPYKGVPYVVWVGPDLTVKHLTNGRYLTKENVQLFLKGQPLQLSK</sequence>
<dbReference type="InterPro" id="IPR013740">
    <property type="entry name" value="Redoxin"/>
</dbReference>
<dbReference type="Proteomes" id="UP000190150">
    <property type="component" value="Unassembled WGS sequence"/>
</dbReference>
<protein>
    <submittedName>
        <fullName evidence="2">Redoxin</fullName>
    </submittedName>
</protein>
<evidence type="ECO:0000313" key="2">
    <source>
        <dbReference type="EMBL" id="SKB68047.1"/>
    </source>
</evidence>
<feature type="domain" description="Thioredoxin" evidence="1">
    <location>
        <begin position="13"/>
        <end position="156"/>
    </location>
</feature>
<reference evidence="3" key="1">
    <citation type="submission" date="2017-02" db="EMBL/GenBank/DDBJ databases">
        <authorList>
            <person name="Varghese N."/>
            <person name="Submissions S."/>
        </authorList>
    </citation>
    <scope>NUCLEOTIDE SEQUENCE [LARGE SCALE GENOMIC DNA]</scope>
    <source>
        <strain evidence="3">DSM 24091</strain>
    </source>
</reference>
<dbReference type="Gene3D" id="3.40.30.10">
    <property type="entry name" value="Glutaredoxin"/>
    <property type="match status" value="1"/>
</dbReference>
<dbReference type="InterPro" id="IPR036249">
    <property type="entry name" value="Thioredoxin-like_sf"/>
</dbReference>
<evidence type="ECO:0000313" key="3">
    <source>
        <dbReference type="Proteomes" id="UP000190150"/>
    </source>
</evidence>
<dbReference type="CDD" id="cd02966">
    <property type="entry name" value="TlpA_like_family"/>
    <property type="match status" value="1"/>
</dbReference>
<dbReference type="InterPro" id="IPR013766">
    <property type="entry name" value="Thioredoxin_domain"/>
</dbReference>
<dbReference type="AlphaFoldDB" id="A0A1T5D8V8"/>
<dbReference type="PROSITE" id="PS51352">
    <property type="entry name" value="THIOREDOXIN_2"/>
    <property type="match status" value="1"/>
</dbReference>
<dbReference type="GO" id="GO:0016491">
    <property type="term" value="F:oxidoreductase activity"/>
    <property type="evidence" value="ECO:0007669"/>
    <property type="project" value="InterPro"/>
</dbReference>
<dbReference type="SUPFAM" id="SSF52833">
    <property type="entry name" value="Thioredoxin-like"/>
    <property type="match status" value="1"/>
</dbReference>
<name>A0A1T5D8V8_9SPHI</name>